<dbReference type="Proteomes" id="UP000682733">
    <property type="component" value="Unassembled WGS sequence"/>
</dbReference>
<dbReference type="EMBL" id="CAJNOK010037760">
    <property type="protein sequence ID" value="CAF1533068.1"/>
    <property type="molecule type" value="Genomic_DNA"/>
</dbReference>
<dbReference type="Proteomes" id="UP000677228">
    <property type="component" value="Unassembled WGS sequence"/>
</dbReference>
<evidence type="ECO:0000313" key="2">
    <source>
        <dbReference type="EMBL" id="CAF1533068.1"/>
    </source>
</evidence>
<comment type="caution">
    <text evidence="3">The sequence shown here is derived from an EMBL/GenBank/DDBJ whole genome shotgun (WGS) entry which is preliminary data.</text>
</comment>
<name>A0A8S2U3R9_9BILA</name>
<feature type="non-terminal residue" evidence="3">
    <location>
        <position position="1"/>
    </location>
</feature>
<reference evidence="3" key="1">
    <citation type="submission" date="2021-02" db="EMBL/GenBank/DDBJ databases">
        <authorList>
            <person name="Nowell W R."/>
        </authorList>
    </citation>
    <scope>NUCLEOTIDE SEQUENCE</scope>
</reference>
<organism evidence="3 4">
    <name type="scientific">Didymodactylos carnosus</name>
    <dbReference type="NCBI Taxonomy" id="1234261"/>
    <lineage>
        <taxon>Eukaryota</taxon>
        <taxon>Metazoa</taxon>
        <taxon>Spiralia</taxon>
        <taxon>Gnathifera</taxon>
        <taxon>Rotifera</taxon>
        <taxon>Eurotatoria</taxon>
        <taxon>Bdelloidea</taxon>
        <taxon>Philodinida</taxon>
        <taxon>Philodinidae</taxon>
        <taxon>Didymodactylos</taxon>
    </lineage>
</organism>
<proteinExistence type="predicted"/>
<feature type="region of interest" description="Disordered" evidence="1">
    <location>
        <begin position="1"/>
        <end position="23"/>
    </location>
</feature>
<evidence type="ECO:0000313" key="3">
    <source>
        <dbReference type="EMBL" id="CAF4320423.1"/>
    </source>
</evidence>
<dbReference type="AlphaFoldDB" id="A0A8S2U3R9"/>
<gene>
    <name evidence="2" type="ORF">OVA965_LOCUS38358</name>
    <name evidence="3" type="ORF">TMI583_LOCUS39541</name>
</gene>
<dbReference type="EMBL" id="CAJOBA010060024">
    <property type="protein sequence ID" value="CAF4320423.1"/>
    <property type="molecule type" value="Genomic_DNA"/>
</dbReference>
<evidence type="ECO:0000313" key="4">
    <source>
        <dbReference type="Proteomes" id="UP000682733"/>
    </source>
</evidence>
<evidence type="ECO:0000256" key="1">
    <source>
        <dbReference type="SAM" id="MobiDB-lite"/>
    </source>
</evidence>
<sequence>DDDDRRKQHALIKEQDGKEELLKRQREPRAVAIVEDLYKKQQQEHFGALSTLVQQENLDEDGMTLEQIRGKSENTRKISTVMGHKPFGTELDHDSFLDDNNRLVLVVCDPVITNTFERHVAKQRTSFYVLEDEKLPIGSVPLNMLQNSVTDYLIRKKVILNKQKTFYTMTEEELILNRLQNIVDIEQQNMNICPTHRYTYGTGFRIDNHCYHPDHQKERQSKKKTYKVATLQQCNNIPSFPISGTLCSKYHTKMYAQDNLTTISQPSIPNIIKSAPGSTASVASAEERVTSRETANSLLAVANLNQCSGNMNKSCTSLAAHVTLLKLQEVYVDRLLLHYNLNLMNQLYVRVSIRHLQNTSLAG</sequence>
<protein>
    <submittedName>
        <fullName evidence="3">Uncharacterized protein</fullName>
    </submittedName>
</protein>
<accession>A0A8S2U3R9</accession>